<accession>A0A7G8TE16</accession>
<dbReference type="SMART" id="SM00530">
    <property type="entry name" value="HTH_XRE"/>
    <property type="match status" value="1"/>
</dbReference>
<reference evidence="5 6" key="1">
    <citation type="submission" date="2020-08" db="EMBL/GenBank/DDBJ databases">
        <title>The isolate Caproiciproducens sp. 7D4C2 produces n-caproate at mildly acidic conditions from hexoses: genome and rBOX comparison with related strains and chain-elongating bacteria.</title>
        <authorList>
            <person name="Esquivel-Elizondo S."/>
            <person name="Bagci C."/>
            <person name="Temovska M."/>
            <person name="Jeon B.S."/>
            <person name="Bessarab I."/>
            <person name="Williams R.B.H."/>
            <person name="Huson D.H."/>
            <person name="Angenent L.T."/>
        </authorList>
    </citation>
    <scope>NUCLEOTIDE SEQUENCE [LARGE SCALE GENOMIC DNA]</scope>
    <source>
        <strain evidence="5 6">7D4C2</strain>
    </source>
</reference>
<dbReference type="AlphaFoldDB" id="A0A7G8TE16"/>
<evidence type="ECO:0000259" key="4">
    <source>
        <dbReference type="PROSITE" id="PS50943"/>
    </source>
</evidence>
<proteinExistence type="predicted"/>
<dbReference type="PANTHER" id="PTHR40661:SF3">
    <property type="entry name" value="FELS-1 PROPHAGE TRANSCRIPTIONAL REGULATOR"/>
    <property type="match status" value="1"/>
</dbReference>
<dbReference type="Gene3D" id="1.10.260.40">
    <property type="entry name" value="lambda repressor-like DNA-binding domains"/>
    <property type="match status" value="1"/>
</dbReference>
<evidence type="ECO:0000313" key="6">
    <source>
        <dbReference type="Proteomes" id="UP000515909"/>
    </source>
</evidence>
<feature type="domain" description="HTH cro/C1-type" evidence="4">
    <location>
        <begin position="7"/>
        <end position="61"/>
    </location>
</feature>
<dbReference type="PANTHER" id="PTHR40661">
    <property type="match status" value="1"/>
</dbReference>
<dbReference type="InterPro" id="IPR010982">
    <property type="entry name" value="Lambda_DNA-bd_dom_sf"/>
</dbReference>
<keyword evidence="2" id="KW-0238">DNA-binding</keyword>
<organism evidence="5 6">
    <name type="scientific">Caproicibacter fermentans</name>
    <dbReference type="NCBI Taxonomy" id="2576756"/>
    <lineage>
        <taxon>Bacteria</taxon>
        <taxon>Bacillati</taxon>
        <taxon>Bacillota</taxon>
        <taxon>Clostridia</taxon>
        <taxon>Eubacteriales</taxon>
        <taxon>Acutalibacteraceae</taxon>
        <taxon>Caproicibacter</taxon>
    </lineage>
</organism>
<evidence type="ECO:0000256" key="1">
    <source>
        <dbReference type="ARBA" id="ARBA00023015"/>
    </source>
</evidence>
<dbReference type="InterPro" id="IPR001387">
    <property type="entry name" value="Cro/C1-type_HTH"/>
</dbReference>
<sequence>MEIGSRVKILRKELGLNQTEFGEKIGFKQAAIGLWENGQRAISDSAILLICEKYNVSETWLRTGKGEMFKRDEDAAVSQLAHEFSLSTLGQAIIKGYLHLGEPEKAVIGEYIKSVAQEYERADTVHISGDEDIDPDIKKELDSYRQELEQEKKYPNVVSFTRYRKRRRLNGGGGSQNSQ</sequence>
<evidence type="ECO:0000256" key="2">
    <source>
        <dbReference type="ARBA" id="ARBA00023125"/>
    </source>
</evidence>
<evidence type="ECO:0000256" key="3">
    <source>
        <dbReference type="ARBA" id="ARBA00023163"/>
    </source>
</evidence>
<dbReference type="KEGG" id="cfem:HCR03_06345"/>
<dbReference type="RefSeq" id="WP_187037198.1">
    <property type="nucleotide sequence ID" value="NZ_CP060286.1"/>
</dbReference>
<name>A0A7G8TE16_9FIRM</name>
<keyword evidence="3" id="KW-0804">Transcription</keyword>
<dbReference type="EMBL" id="CP060286">
    <property type="protein sequence ID" value="QNK41857.1"/>
    <property type="molecule type" value="Genomic_DNA"/>
</dbReference>
<dbReference type="GO" id="GO:0003677">
    <property type="term" value="F:DNA binding"/>
    <property type="evidence" value="ECO:0007669"/>
    <property type="project" value="UniProtKB-KW"/>
</dbReference>
<gene>
    <name evidence="5" type="ORF">HCR03_06345</name>
</gene>
<dbReference type="SUPFAM" id="SSF47413">
    <property type="entry name" value="lambda repressor-like DNA-binding domains"/>
    <property type="match status" value="1"/>
</dbReference>
<keyword evidence="1" id="KW-0805">Transcription regulation</keyword>
<dbReference type="CDD" id="cd00093">
    <property type="entry name" value="HTH_XRE"/>
    <property type="match status" value="1"/>
</dbReference>
<evidence type="ECO:0000313" key="5">
    <source>
        <dbReference type="EMBL" id="QNK41857.1"/>
    </source>
</evidence>
<protein>
    <submittedName>
        <fullName evidence="5">Helix-turn-helix domain-containing protein</fullName>
    </submittedName>
</protein>
<dbReference type="Pfam" id="PF01381">
    <property type="entry name" value="HTH_3"/>
    <property type="match status" value="1"/>
</dbReference>
<dbReference type="Proteomes" id="UP000515909">
    <property type="component" value="Chromosome"/>
</dbReference>
<dbReference type="PROSITE" id="PS50943">
    <property type="entry name" value="HTH_CROC1"/>
    <property type="match status" value="1"/>
</dbReference>